<evidence type="ECO:0000313" key="3">
    <source>
        <dbReference type="Proteomes" id="UP000245207"/>
    </source>
</evidence>
<dbReference type="PANTHER" id="PTHR45824:SF22">
    <property type="entry name" value="SEC14P-LIKE PHOSPHATIDYLINOSITOL TRANSFER FAMILY PROTEIN"/>
    <property type="match status" value="1"/>
</dbReference>
<dbReference type="Pfam" id="PF03765">
    <property type="entry name" value="CRAL_TRIO_N"/>
    <property type="match status" value="1"/>
</dbReference>
<dbReference type="Proteomes" id="UP000245207">
    <property type="component" value="Unassembled WGS sequence"/>
</dbReference>
<dbReference type="OrthoDB" id="1724913at2759"/>
<dbReference type="SUPFAM" id="SSF46938">
    <property type="entry name" value="CRAL/TRIO N-terminal domain"/>
    <property type="match status" value="1"/>
</dbReference>
<evidence type="ECO:0000259" key="1">
    <source>
        <dbReference type="SMART" id="SM01100"/>
    </source>
</evidence>
<evidence type="ECO:0000313" key="2">
    <source>
        <dbReference type="EMBL" id="PWA83599.1"/>
    </source>
</evidence>
<reference evidence="2 3" key="1">
    <citation type="journal article" date="2018" name="Mol. Plant">
        <title>The genome of Artemisia annua provides insight into the evolution of Asteraceae family and artemisinin biosynthesis.</title>
        <authorList>
            <person name="Shen Q."/>
            <person name="Zhang L."/>
            <person name="Liao Z."/>
            <person name="Wang S."/>
            <person name="Yan T."/>
            <person name="Shi P."/>
            <person name="Liu M."/>
            <person name="Fu X."/>
            <person name="Pan Q."/>
            <person name="Wang Y."/>
            <person name="Lv Z."/>
            <person name="Lu X."/>
            <person name="Zhang F."/>
            <person name="Jiang W."/>
            <person name="Ma Y."/>
            <person name="Chen M."/>
            <person name="Hao X."/>
            <person name="Li L."/>
            <person name="Tang Y."/>
            <person name="Lv G."/>
            <person name="Zhou Y."/>
            <person name="Sun X."/>
            <person name="Brodelius P.E."/>
            <person name="Rose J.K.C."/>
            <person name="Tang K."/>
        </authorList>
    </citation>
    <scope>NUCLEOTIDE SEQUENCE [LARGE SCALE GENOMIC DNA]</scope>
    <source>
        <strain evidence="3">cv. Huhao1</strain>
        <tissue evidence="2">Leaf</tissue>
    </source>
</reference>
<dbReference type="InterPro" id="IPR052578">
    <property type="entry name" value="PI_Transfer_CRAL-TRIO"/>
</dbReference>
<feature type="domain" description="CRAL/TRIO N-terminal" evidence="1">
    <location>
        <begin position="70"/>
        <end position="95"/>
    </location>
</feature>
<dbReference type="InterPro" id="IPR036273">
    <property type="entry name" value="CRAL/TRIO_N_dom_sf"/>
</dbReference>
<organism evidence="2 3">
    <name type="scientific">Artemisia annua</name>
    <name type="common">Sweet wormwood</name>
    <dbReference type="NCBI Taxonomy" id="35608"/>
    <lineage>
        <taxon>Eukaryota</taxon>
        <taxon>Viridiplantae</taxon>
        <taxon>Streptophyta</taxon>
        <taxon>Embryophyta</taxon>
        <taxon>Tracheophyta</taxon>
        <taxon>Spermatophyta</taxon>
        <taxon>Magnoliopsida</taxon>
        <taxon>eudicotyledons</taxon>
        <taxon>Gunneridae</taxon>
        <taxon>Pentapetalae</taxon>
        <taxon>asterids</taxon>
        <taxon>campanulids</taxon>
        <taxon>Asterales</taxon>
        <taxon>Asteraceae</taxon>
        <taxon>Asteroideae</taxon>
        <taxon>Anthemideae</taxon>
        <taxon>Artemisiinae</taxon>
        <taxon>Artemisia</taxon>
    </lineage>
</organism>
<dbReference type="InterPro" id="IPR011074">
    <property type="entry name" value="CRAL/TRIO_N_dom"/>
</dbReference>
<dbReference type="EMBL" id="PKPP01001328">
    <property type="protein sequence ID" value="PWA83599.1"/>
    <property type="molecule type" value="Genomic_DNA"/>
</dbReference>
<sequence length="135" mass="15592">MRVKNMNVVLKLQTISVYISNFKISSFDKQPPDFDVSDVPVEKCEYQVEQVNELKAALGPLIGRNSLYCADACLRRYLEARNWNVDKAKICWKKHLCGDQPISLKKFVGHEVAVEGEIRNYLEPIFLTKLDELSW</sequence>
<dbReference type="SMART" id="SM01100">
    <property type="entry name" value="CRAL_TRIO_N"/>
    <property type="match status" value="1"/>
</dbReference>
<dbReference type="Gene3D" id="3.40.525.10">
    <property type="entry name" value="CRAL-TRIO lipid binding domain"/>
    <property type="match status" value="1"/>
</dbReference>
<gene>
    <name evidence="2" type="ORF">CTI12_AA166020</name>
</gene>
<protein>
    <submittedName>
        <fullName evidence="2">Sec14p-like phosphatidylinositol transfer family protein</fullName>
    </submittedName>
</protein>
<dbReference type="InterPro" id="IPR036865">
    <property type="entry name" value="CRAL-TRIO_dom_sf"/>
</dbReference>
<comment type="caution">
    <text evidence="2">The sequence shown here is derived from an EMBL/GenBank/DDBJ whole genome shotgun (WGS) entry which is preliminary data.</text>
</comment>
<dbReference type="AlphaFoldDB" id="A0A2U1PD09"/>
<accession>A0A2U1PD09</accession>
<keyword evidence="3" id="KW-1185">Reference proteome</keyword>
<dbReference type="STRING" id="35608.A0A2U1PD09"/>
<dbReference type="PANTHER" id="PTHR45824">
    <property type="entry name" value="GH16843P"/>
    <property type="match status" value="1"/>
</dbReference>
<proteinExistence type="predicted"/>
<dbReference type="GO" id="GO:0008526">
    <property type="term" value="F:phosphatidylinositol transfer activity"/>
    <property type="evidence" value="ECO:0007669"/>
    <property type="project" value="TreeGrafter"/>
</dbReference>
<name>A0A2U1PD09_ARTAN</name>